<evidence type="ECO:0000313" key="4">
    <source>
        <dbReference type="EMBL" id="CAI9960963.1"/>
    </source>
</evidence>
<dbReference type="GO" id="GO:0004867">
    <property type="term" value="F:serine-type endopeptidase inhibitor activity"/>
    <property type="evidence" value="ECO:0007669"/>
    <property type="project" value="InterPro"/>
</dbReference>
<dbReference type="CDD" id="cd00172">
    <property type="entry name" value="serpin"/>
    <property type="match status" value="1"/>
</dbReference>
<dbReference type="InterPro" id="IPR000215">
    <property type="entry name" value="Serpin_fam"/>
</dbReference>
<dbReference type="PANTHER" id="PTHR11461:SF211">
    <property type="entry name" value="GH10112P-RELATED"/>
    <property type="match status" value="1"/>
</dbReference>
<dbReference type="Proteomes" id="UP001642409">
    <property type="component" value="Unassembled WGS sequence"/>
</dbReference>
<dbReference type="EMBL" id="CATOUU010000937">
    <property type="protein sequence ID" value="CAI9960963.1"/>
    <property type="molecule type" value="Genomic_DNA"/>
</dbReference>
<protein>
    <submittedName>
        <fullName evidence="4">Serpin 1</fullName>
    </submittedName>
    <submittedName>
        <fullName evidence="5">Serpin_1</fullName>
    </submittedName>
</protein>
<comment type="similarity">
    <text evidence="1 2">Belongs to the serpin family.</text>
</comment>
<dbReference type="EMBL" id="CAXDID020000033">
    <property type="protein sequence ID" value="CAL5995561.1"/>
    <property type="molecule type" value="Genomic_DNA"/>
</dbReference>
<feature type="domain" description="Serpin" evidence="3">
    <location>
        <begin position="6"/>
        <end position="333"/>
    </location>
</feature>
<name>A0AA86QWE8_9EUKA</name>
<evidence type="ECO:0000259" key="3">
    <source>
        <dbReference type="SMART" id="SM00093"/>
    </source>
</evidence>
<dbReference type="SUPFAM" id="SSF56574">
    <property type="entry name" value="Serpins"/>
    <property type="match status" value="1"/>
</dbReference>
<dbReference type="InterPro" id="IPR023796">
    <property type="entry name" value="Serpin_dom"/>
</dbReference>
<dbReference type="PANTHER" id="PTHR11461">
    <property type="entry name" value="SERINE PROTEASE INHIBITOR, SERPIN"/>
    <property type="match status" value="1"/>
</dbReference>
<dbReference type="AlphaFoldDB" id="A0AA86QWE8"/>
<evidence type="ECO:0000313" key="6">
    <source>
        <dbReference type="Proteomes" id="UP001642409"/>
    </source>
</evidence>
<accession>A0AA86QWE8</accession>
<evidence type="ECO:0000256" key="1">
    <source>
        <dbReference type="ARBA" id="ARBA00009500"/>
    </source>
</evidence>
<dbReference type="GO" id="GO:0005615">
    <property type="term" value="C:extracellular space"/>
    <property type="evidence" value="ECO:0007669"/>
    <property type="project" value="InterPro"/>
</dbReference>
<reference evidence="4" key="1">
    <citation type="submission" date="2023-06" db="EMBL/GenBank/DDBJ databases">
        <authorList>
            <person name="Kurt Z."/>
        </authorList>
    </citation>
    <scope>NUCLEOTIDE SEQUENCE</scope>
</reference>
<evidence type="ECO:0000256" key="2">
    <source>
        <dbReference type="RuleBase" id="RU000411"/>
    </source>
</evidence>
<organism evidence="4">
    <name type="scientific">Hexamita inflata</name>
    <dbReference type="NCBI Taxonomy" id="28002"/>
    <lineage>
        <taxon>Eukaryota</taxon>
        <taxon>Metamonada</taxon>
        <taxon>Diplomonadida</taxon>
        <taxon>Hexamitidae</taxon>
        <taxon>Hexamitinae</taxon>
        <taxon>Hexamita</taxon>
    </lineage>
</organism>
<dbReference type="Gene3D" id="3.30.497.10">
    <property type="entry name" value="Antithrombin, subunit I, domain 2"/>
    <property type="match status" value="1"/>
</dbReference>
<gene>
    <name evidence="5" type="ORF">HINF_LOCUS14093</name>
    <name evidence="4" type="ORF">HINF_LOCUS48608</name>
</gene>
<dbReference type="Pfam" id="PF00079">
    <property type="entry name" value="Serpin"/>
    <property type="match status" value="1"/>
</dbReference>
<dbReference type="InterPro" id="IPR036186">
    <property type="entry name" value="Serpin_sf"/>
</dbReference>
<keyword evidence="6" id="KW-1185">Reference proteome</keyword>
<comment type="caution">
    <text evidence="4">The sequence shown here is derived from an EMBL/GenBank/DDBJ whole genome shotgun (WGS) entry which is preliminary data.</text>
</comment>
<proteinExistence type="inferred from homology"/>
<reference evidence="5 6" key="2">
    <citation type="submission" date="2024-07" db="EMBL/GenBank/DDBJ databases">
        <authorList>
            <person name="Akdeniz Z."/>
        </authorList>
    </citation>
    <scope>NUCLEOTIDE SEQUENCE [LARGE SCALE GENOMIC DNA]</scope>
</reference>
<sequence>MLTLNNHVQKVVSLIDFTSKSTCYSPFSLMHALSILVKCSNDESIQELVSKLEFNELEMQELSESLSNDSSVKLASNIFDVNTEKITKEFKELMLKQFGIVPENLVSAEQVNNWCAKHTNNRIKEIVDSIDGLNTIIASAIHFKAQWAFQFDAQQTVEKQFNGFNGALTVKMMRMEKKVQYGENEQVQVVRLPYLNSNLQALVILPTASTPEAFNAALIVENINIPTFDATTTLELPRFKIESTFNLVDTLQQLGVSKIFDQVDCTNTLGSTLKVQDIVQKTFIETNEEGTEVAAVTGIMMCFCLMPDEFRTVTCDRPFWFLIVNEVGGVVFATSVV</sequence>
<dbReference type="SMART" id="SM00093">
    <property type="entry name" value="SERPIN"/>
    <property type="match status" value="1"/>
</dbReference>
<dbReference type="InterPro" id="IPR042178">
    <property type="entry name" value="Serpin_sf_1"/>
</dbReference>
<dbReference type="InterPro" id="IPR042185">
    <property type="entry name" value="Serpin_sf_2"/>
</dbReference>
<dbReference type="Gene3D" id="2.30.39.10">
    <property type="entry name" value="Alpha-1-antitrypsin, domain 1"/>
    <property type="match status" value="1"/>
</dbReference>
<evidence type="ECO:0000313" key="5">
    <source>
        <dbReference type="EMBL" id="CAL5995561.1"/>
    </source>
</evidence>